<keyword evidence="1 2" id="KW-0647">Proteasome</keyword>
<dbReference type="AlphaFoldDB" id="A0A9W6XF93"/>
<comment type="similarity">
    <text evidence="2">Belongs to the peptidase T1A family.</text>
</comment>
<dbReference type="InterPro" id="IPR023332">
    <property type="entry name" value="Proteasome_alpha-type"/>
</dbReference>
<dbReference type="InterPro" id="IPR001353">
    <property type="entry name" value="Proteasome_sua/b"/>
</dbReference>
<accession>A0A9W6XF93</accession>
<evidence type="ECO:0000313" key="4">
    <source>
        <dbReference type="EMBL" id="GMF37888.1"/>
    </source>
</evidence>
<reference evidence="4" key="1">
    <citation type="submission" date="2023-04" db="EMBL/GenBank/DDBJ databases">
        <title>Phytophthora fragariaefolia NBRC 109709.</title>
        <authorList>
            <person name="Ichikawa N."/>
            <person name="Sato H."/>
            <person name="Tonouchi N."/>
        </authorList>
    </citation>
    <scope>NUCLEOTIDE SEQUENCE</scope>
    <source>
        <strain evidence="4">NBRC 109709</strain>
    </source>
</reference>
<organism evidence="4 5">
    <name type="scientific">Phytophthora fragariaefolia</name>
    <dbReference type="NCBI Taxonomy" id="1490495"/>
    <lineage>
        <taxon>Eukaryota</taxon>
        <taxon>Sar</taxon>
        <taxon>Stramenopiles</taxon>
        <taxon>Oomycota</taxon>
        <taxon>Peronosporomycetes</taxon>
        <taxon>Peronosporales</taxon>
        <taxon>Peronosporaceae</taxon>
        <taxon>Phytophthora</taxon>
    </lineage>
</organism>
<dbReference type="GO" id="GO:0019773">
    <property type="term" value="C:proteasome core complex, alpha-subunit complex"/>
    <property type="evidence" value="ECO:0007669"/>
    <property type="project" value="UniProtKB-UniRule"/>
</dbReference>
<keyword evidence="5" id="KW-1185">Reference proteome</keyword>
<dbReference type="SUPFAM" id="SSF56235">
    <property type="entry name" value="N-terminal nucleophile aminohydrolases (Ntn hydrolases)"/>
    <property type="match status" value="1"/>
</dbReference>
<evidence type="ECO:0000256" key="1">
    <source>
        <dbReference type="ARBA" id="ARBA00022942"/>
    </source>
</evidence>
<dbReference type="InterPro" id="IPR050115">
    <property type="entry name" value="Proteasome_alpha"/>
</dbReference>
<dbReference type="PROSITE" id="PS51475">
    <property type="entry name" value="PROTEASOME_ALPHA_2"/>
    <property type="match status" value="1"/>
</dbReference>
<dbReference type="GO" id="GO:0051603">
    <property type="term" value="P:proteolysis involved in protein catabolic process"/>
    <property type="evidence" value="ECO:0007669"/>
    <property type="project" value="InterPro"/>
</dbReference>
<dbReference type="PANTHER" id="PTHR11599">
    <property type="entry name" value="PROTEASOME SUBUNIT ALPHA/BETA"/>
    <property type="match status" value="1"/>
</dbReference>
<name>A0A9W6XF93_9STRA</name>
<evidence type="ECO:0000256" key="2">
    <source>
        <dbReference type="PROSITE-ProRule" id="PRU00808"/>
    </source>
</evidence>
<comment type="caution">
    <text evidence="4">The sequence shown here is derived from an EMBL/GenBank/DDBJ whole genome shotgun (WGS) entry which is preliminary data.</text>
</comment>
<dbReference type="Gene3D" id="3.60.20.10">
    <property type="entry name" value="Glutamine Phosphoribosylpyrophosphate, subunit 1, domain 1"/>
    <property type="match status" value="1"/>
</dbReference>
<dbReference type="OrthoDB" id="431557at2759"/>
<gene>
    <name evidence="4" type="ORF">Pfra01_001075300</name>
</gene>
<dbReference type="InterPro" id="IPR029055">
    <property type="entry name" value="Ntn_hydrolases_N"/>
</dbReference>
<evidence type="ECO:0000313" key="5">
    <source>
        <dbReference type="Proteomes" id="UP001165121"/>
    </source>
</evidence>
<evidence type="ECO:0000256" key="3">
    <source>
        <dbReference type="SAM" id="MobiDB-lite"/>
    </source>
</evidence>
<feature type="region of interest" description="Disordered" evidence="3">
    <location>
        <begin position="1"/>
        <end position="23"/>
    </location>
</feature>
<proteinExistence type="inferred from homology"/>
<dbReference type="Proteomes" id="UP001165121">
    <property type="component" value="Unassembled WGS sequence"/>
</dbReference>
<sequence length="285" mass="30523">MRGMYQTCGTRDPPAPTPPSVREEKDIDQGKIALQGGVGAACVSAHGGSSSTTAAALGSPVSQLLTRGFLVSVRAALGRVCGGPESALTSSRSYAAGKNGVVIATEKKLPTILVDEDSHRKIAVLSEPAGIVYSGLGPDYRVLVRKARKKAQTYFQKYKEHAPASILVREIAAVMQEFTQSGGVRPFGVSILYAGYDDDGPQLYQIDPSGAYFGWKATAIGKDSVSAKTFLERIEDAIHTALLTLREGFEGEMDETNIEVGIIKEDKKFHVLTPAEVKDYLEQAE</sequence>
<dbReference type="EMBL" id="BSXT01001046">
    <property type="protein sequence ID" value="GMF37888.1"/>
    <property type="molecule type" value="Genomic_DNA"/>
</dbReference>
<dbReference type="Pfam" id="PF00227">
    <property type="entry name" value="Proteasome"/>
    <property type="match status" value="1"/>
</dbReference>
<protein>
    <submittedName>
        <fullName evidence="4">Unnamed protein product</fullName>
    </submittedName>
</protein>